<evidence type="ECO:0000256" key="2">
    <source>
        <dbReference type="ARBA" id="ARBA00010735"/>
    </source>
</evidence>
<evidence type="ECO:0000256" key="7">
    <source>
        <dbReference type="ARBA" id="ARBA00023136"/>
    </source>
</evidence>
<keyword evidence="7 8" id="KW-0472">Membrane</keyword>
<evidence type="ECO:0000256" key="3">
    <source>
        <dbReference type="ARBA" id="ARBA00022448"/>
    </source>
</evidence>
<evidence type="ECO:0000256" key="6">
    <source>
        <dbReference type="ARBA" id="ARBA00022989"/>
    </source>
</evidence>
<evidence type="ECO:0000256" key="8">
    <source>
        <dbReference type="SAM" id="Phobius"/>
    </source>
</evidence>
<evidence type="ECO:0000313" key="10">
    <source>
        <dbReference type="Proteomes" id="UP001379533"/>
    </source>
</evidence>
<comment type="similarity">
    <text evidence="2">Belongs to the AzlC family.</text>
</comment>
<feature type="transmembrane region" description="Helical" evidence="8">
    <location>
        <begin position="139"/>
        <end position="160"/>
    </location>
</feature>
<dbReference type="PANTHER" id="PTHR34979">
    <property type="entry name" value="INNER MEMBRANE PROTEIN YGAZ"/>
    <property type="match status" value="1"/>
</dbReference>
<dbReference type="PANTHER" id="PTHR34979:SF1">
    <property type="entry name" value="INNER MEMBRANE PROTEIN YGAZ"/>
    <property type="match status" value="1"/>
</dbReference>
<evidence type="ECO:0000256" key="5">
    <source>
        <dbReference type="ARBA" id="ARBA00022692"/>
    </source>
</evidence>
<keyword evidence="4" id="KW-1003">Cell membrane</keyword>
<feature type="transmembrane region" description="Helical" evidence="8">
    <location>
        <begin position="21"/>
        <end position="39"/>
    </location>
</feature>
<feature type="transmembrane region" description="Helical" evidence="8">
    <location>
        <begin position="59"/>
        <end position="82"/>
    </location>
</feature>
<keyword evidence="6 8" id="KW-1133">Transmembrane helix</keyword>
<evidence type="ECO:0000256" key="1">
    <source>
        <dbReference type="ARBA" id="ARBA00004651"/>
    </source>
</evidence>
<protein>
    <submittedName>
        <fullName evidence="9">AzlC family ABC transporter permease</fullName>
    </submittedName>
</protein>
<comment type="subcellular location">
    <subcellularLocation>
        <location evidence="1">Cell membrane</location>
        <topology evidence="1">Multi-pass membrane protein</topology>
    </subcellularLocation>
</comment>
<keyword evidence="5 8" id="KW-0812">Transmembrane</keyword>
<dbReference type="EMBL" id="CP089982">
    <property type="protein sequence ID" value="WXA97415.1"/>
    <property type="molecule type" value="Genomic_DNA"/>
</dbReference>
<keyword evidence="10" id="KW-1185">Reference proteome</keyword>
<dbReference type="Proteomes" id="UP001379533">
    <property type="component" value="Chromosome"/>
</dbReference>
<organism evidence="9 10">
    <name type="scientific">Pendulispora brunnea</name>
    <dbReference type="NCBI Taxonomy" id="2905690"/>
    <lineage>
        <taxon>Bacteria</taxon>
        <taxon>Pseudomonadati</taxon>
        <taxon>Myxococcota</taxon>
        <taxon>Myxococcia</taxon>
        <taxon>Myxococcales</taxon>
        <taxon>Sorangiineae</taxon>
        <taxon>Pendulisporaceae</taxon>
        <taxon>Pendulispora</taxon>
    </lineage>
</organism>
<name>A0ABZ2KK14_9BACT</name>
<feature type="transmembrane region" description="Helical" evidence="8">
    <location>
        <begin position="167"/>
        <end position="187"/>
    </location>
</feature>
<gene>
    <name evidence="9" type="ORF">LZC95_11280</name>
</gene>
<proteinExistence type="inferred from homology"/>
<reference evidence="9 10" key="1">
    <citation type="submission" date="2021-12" db="EMBL/GenBank/DDBJ databases">
        <title>Discovery of the Pendulisporaceae a myxobacterial family with distinct sporulation behavior and unique specialized metabolism.</title>
        <authorList>
            <person name="Garcia R."/>
            <person name="Popoff A."/>
            <person name="Bader C.D."/>
            <person name="Loehr J."/>
            <person name="Walesch S."/>
            <person name="Walt C."/>
            <person name="Boldt J."/>
            <person name="Bunk B."/>
            <person name="Haeckl F.J.F.P.J."/>
            <person name="Gunesch A.P."/>
            <person name="Birkelbach J."/>
            <person name="Nuebel U."/>
            <person name="Pietschmann T."/>
            <person name="Bach T."/>
            <person name="Mueller R."/>
        </authorList>
    </citation>
    <scope>NUCLEOTIDE SEQUENCE [LARGE SCALE GENOMIC DNA]</scope>
    <source>
        <strain evidence="9 10">MSr12523</strain>
    </source>
</reference>
<dbReference type="InterPro" id="IPR011606">
    <property type="entry name" value="Brnchd-chn_aa_trnsp_permease"/>
</dbReference>
<dbReference type="RefSeq" id="WP_394848033.1">
    <property type="nucleotide sequence ID" value="NZ_CP089982.1"/>
</dbReference>
<evidence type="ECO:0000256" key="4">
    <source>
        <dbReference type="ARBA" id="ARBA00022475"/>
    </source>
</evidence>
<accession>A0ABZ2KK14</accession>
<dbReference type="Pfam" id="PF03591">
    <property type="entry name" value="AzlC"/>
    <property type="match status" value="1"/>
</dbReference>
<feature type="transmembrane region" description="Helical" evidence="8">
    <location>
        <begin position="193"/>
        <end position="226"/>
    </location>
</feature>
<evidence type="ECO:0000313" key="9">
    <source>
        <dbReference type="EMBL" id="WXA97415.1"/>
    </source>
</evidence>
<keyword evidence="3" id="KW-0813">Transport</keyword>
<sequence>MASPRWNEFLLGVRRELPMQLGVVPFGMIYGVLAVQSGMSPLAAQLSSVIVFAGSAQLVIAQMLAAGGSPLVILLTAIILNVRHVLYSASLGPHVGRLPRRWRMALAYLLTDEAYAVAIGRYVETAQAPPQPDARHWHFLGAGLTLWLFWNASTLLGVTFGAQLSPAWGLDFAIPLTFLALLVPSLGDGPSRVAALFGAIASVVLVAMPLKLGLFCAMLIGIAAGATWEVFMGGAKPSANPEGTRA</sequence>